<dbReference type="Pfam" id="PF04255">
    <property type="entry name" value="DUF433"/>
    <property type="match status" value="1"/>
</dbReference>
<name>A0A7C9FPM0_9BACT</name>
<gene>
    <name evidence="1" type="ORF">GBK04_16925</name>
</gene>
<dbReference type="AlphaFoldDB" id="A0A7C9FPM0"/>
<sequence>MKEIQERISINPEIRFGKPCIKGTRITVQDVLGWLASGMSTEEIVEDFPSLAREDVLATLAFAANREESTKILISGI</sequence>
<reference evidence="1 2" key="1">
    <citation type="submission" date="2019-10" db="EMBL/GenBank/DDBJ databases">
        <title>Draft Genome Sequence of Cytophagaceae sp. SJW1-29.</title>
        <authorList>
            <person name="Choi A."/>
        </authorList>
    </citation>
    <scope>NUCLEOTIDE SEQUENCE [LARGE SCALE GENOMIC DNA]</scope>
    <source>
        <strain evidence="1 2">SJW1-29</strain>
    </source>
</reference>
<dbReference type="PANTHER" id="PTHR34849:SF3">
    <property type="entry name" value="SSR2962 PROTEIN"/>
    <property type="match status" value="1"/>
</dbReference>
<dbReference type="Gene3D" id="1.10.10.10">
    <property type="entry name" value="Winged helix-like DNA-binding domain superfamily/Winged helix DNA-binding domain"/>
    <property type="match status" value="1"/>
</dbReference>
<dbReference type="SUPFAM" id="SSF46689">
    <property type="entry name" value="Homeodomain-like"/>
    <property type="match status" value="1"/>
</dbReference>
<dbReference type="EMBL" id="WHLY01000002">
    <property type="protein sequence ID" value="MPR34991.1"/>
    <property type="molecule type" value="Genomic_DNA"/>
</dbReference>
<dbReference type="Proteomes" id="UP000479293">
    <property type="component" value="Unassembled WGS sequence"/>
</dbReference>
<dbReference type="RefSeq" id="WP_152761673.1">
    <property type="nucleotide sequence ID" value="NZ_WHLY01000002.1"/>
</dbReference>
<comment type="caution">
    <text evidence="1">The sequence shown here is derived from an EMBL/GenBank/DDBJ whole genome shotgun (WGS) entry which is preliminary data.</text>
</comment>
<accession>A0A7C9FPM0</accession>
<organism evidence="1 2">
    <name type="scientific">Salmonirosea aquatica</name>
    <dbReference type="NCBI Taxonomy" id="2654236"/>
    <lineage>
        <taxon>Bacteria</taxon>
        <taxon>Pseudomonadati</taxon>
        <taxon>Bacteroidota</taxon>
        <taxon>Cytophagia</taxon>
        <taxon>Cytophagales</taxon>
        <taxon>Spirosomataceae</taxon>
        <taxon>Salmonirosea</taxon>
    </lineage>
</organism>
<protein>
    <submittedName>
        <fullName evidence="1">DUF433 domain-containing protein</fullName>
    </submittedName>
</protein>
<evidence type="ECO:0000313" key="1">
    <source>
        <dbReference type="EMBL" id="MPR34991.1"/>
    </source>
</evidence>
<proteinExistence type="predicted"/>
<dbReference type="InterPro" id="IPR007367">
    <property type="entry name" value="DUF433"/>
</dbReference>
<dbReference type="InterPro" id="IPR036388">
    <property type="entry name" value="WH-like_DNA-bd_sf"/>
</dbReference>
<evidence type="ECO:0000313" key="2">
    <source>
        <dbReference type="Proteomes" id="UP000479293"/>
    </source>
</evidence>
<dbReference type="InterPro" id="IPR009057">
    <property type="entry name" value="Homeodomain-like_sf"/>
</dbReference>
<dbReference type="PANTHER" id="PTHR34849">
    <property type="entry name" value="SSL5025 PROTEIN"/>
    <property type="match status" value="1"/>
</dbReference>
<keyword evidence="2" id="KW-1185">Reference proteome</keyword>